<comment type="caution">
    <text evidence="1">The sequence shown here is derived from an EMBL/GenBank/DDBJ whole genome shotgun (WGS) entry which is preliminary data.</text>
</comment>
<dbReference type="InterPro" id="IPR038396">
    <property type="entry name" value="SpoIIAA-like_sf"/>
</dbReference>
<evidence type="ECO:0000313" key="2">
    <source>
        <dbReference type="Proteomes" id="UP001476282"/>
    </source>
</evidence>
<evidence type="ECO:0008006" key="3">
    <source>
        <dbReference type="Google" id="ProtNLM"/>
    </source>
</evidence>
<dbReference type="InterPro" id="IPR021866">
    <property type="entry name" value="SpoIIAA-like"/>
</dbReference>
<keyword evidence="2" id="KW-1185">Reference proteome</keyword>
<reference evidence="1 2" key="1">
    <citation type="submission" date="2024-02" db="EMBL/GenBank/DDBJ databases">
        <title>Haloferula sargassicola NBRC 104335.</title>
        <authorList>
            <person name="Ichikawa N."/>
            <person name="Katano-Makiyama Y."/>
            <person name="Hidaka K."/>
        </authorList>
    </citation>
    <scope>NUCLEOTIDE SEQUENCE [LARGE SCALE GENOMIC DNA]</scope>
    <source>
        <strain evidence="1 2">NBRC 104335</strain>
    </source>
</reference>
<organism evidence="1 2">
    <name type="scientific">Haloferula sargassicola</name>
    <dbReference type="NCBI Taxonomy" id="490096"/>
    <lineage>
        <taxon>Bacteria</taxon>
        <taxon>Pseudomonadati</taxon>
        <taxon>Verrucomicrobiota</taxon>
        <taxon>Verrucomicrobiia</taxon>
        <taxon>Verrucomicrobiales</taxon>
        <taxon>Verrucomicrobiaceae</taxon>
        <taxon>Haloferula</taxon>
    </lineage>
</organism>
<accession>A0ABP9ULV3</accession>
<dbReference type="Gene3D" id="3.40.50.10600">
    <property type="entry name" value="SpoIIaa-like domains"/>
    <property type="match status" value="1"/>
</dbReference>
<dbReference type="Pfam" id="PF11964">
    <property type="entry name" value="SpoIIAA-like"/>
    <property type="match status" value="1"/>
</dbReference>
<dbReference type="EMBL" id="BAABRI010000004">
    <property type="protein sequence ID" value="GAA5481672.1"/>
    <property type="molecule type" value="Genomic_DNA"/>
</dbReference>
<protein>
    <recommendedName>
        <fullName evidence="3">STAS/SEC14 domain-containing protein</fullName>
    </recommendedName>
</protein>
<sequence length="121" mass="14026">MFKIHRTGNHLDMTFGGQLDAEGMHAVLDEFCAQSEGIENGTLLYRVEDFQIPTPHAIAIEISRMPKMLRLMRRFRRAAILAEKDWIRKISEWEGKLLPGLEIKAFTLDEETEAQTWLTRP</sequence>
<proteinExistence type="predicted"/>
<dbReference type="SUPFAM" id="SSF52091">
    <property type="entry name" value="SpoIIaa-like"/>
    <property type="match status" value="1"/>
</dbReference>
<name>A0ABP9ULV3_9BACT</name>
<gene>
    <name evidence="1" type="ORF">Hsar01_00883</name>
</gene>
<dbReference type="Proteomes" id="UP001476282">
    <property type="component" value="Unassembled WGS sequence"/>
</dbReference>
<evidence type="ECO:0000313" key="1">
    <source>
        <dbReference type="EMBL" id="GAA5481672.1"/>
    </source>
</evidence>
<dbReference type="InterPro" id="IPR036513">
    <property type="entry name" value="STAS_dom_sf"/>
</dbReference>
<dbReference type="RefSeq" id="WP_353565822.1">
    <property type="nucleotide sequence ID" value="NZ_BAABRI010000004.1"/>
</dbReference>